<dbReference type="eggNOG" id="arCOG04189">
    <property type="taxonomic scope" value="Archaea"/>
</dbReference>
<keyword evidence="1" id="KW-0812">Transmembrane</keyword>
<proteinExistence type="predicted"/>
<sequence length="86" mass="9796">MVSKATGLTLLLSAILLVIMYIYGLIIAPDIIIWNIKLSDLLIRLTILFIVFTISFFLGYLGYSILTTPTPRPIEEIVREYMETTK</sequence>
<keyword evidence="1" id="KW-0472">Membrane</keyword>
<dbReference type="STRING" id="399550.Smar_0898"/>
<dbReference type="EMBL" id="CP000575">
    <property type="protein sequence ID" value="ABN69998.1"/>
    <property type="molecule type" value="Genomic_DNA"/>
</dbReference>
<dbReference type="OrthoDB" id="376753at2157"/>
<dbReference type="RefSeq" id="WP_011839189.1">
    <property type="nucleotide sequence ID" value="NC_009033.1"/>
</dbReference>
<keyword evidence="3" id="KW-1185">Reference proteome</keyword>
<name>A3DMY8_STAMF</name>
<dbReference type="AlphaFoldDB" id="A3DMY8"/>
<accession>A3DMY8</accession>
<dbReference type="HOGENOM" id="CLU_2490596_0_0_2"/>
<feature type="transmembrane region" description="Helical" evidence="1">
    <location>
        <begin position="41"/>
        <end position="63"/>
    </location>
</feature>
<dbReference type="KEGG" id="smr:Smar_0898"/>
<feature type="transmembrane region" description="Helical" evidence="1">
    <location>
        <begin position="6"/>
        <end position="29"/>
    </location>
</feature>
<organism evidence="2 3">
    <name type="scientific">Staphylothermus marinus (strain ATCC 43588 / DSM 3639 / JCM 9404 / F1)</name>
    <dbReference type="NCBI Taxonomy" id="399550"/>
    <lineage>
        <taxon>Archaea</taxon>
        <taxon>Thermoproteota</taxon>
        <taxon>Thermoprotei</taxon>
        <taxon>Desulfurococcales</taxon>
        <taxon>Desulfurococcaceae</taxon>
        <taxon>Staphylothermus</taxon>
    </lineage>
</organism>
<evidence type="ECO:0000313" key="2">
    <source>
        <dbReference type="EMBL" id="ABN69998.1"/>
    </source>
</evidence>
<reference evidence="3" key="1">
    <citation type="journal article" date="2009" name="BMC Genomics">
        <title>The complete genome sequence of Staphylothermus marinus reveals differences in sulfur metabolism among heterotrophic Crenarchaeota.</title>
        <authorList>
            <person name="Anderson I.J."/>
            <person name="Dharmarajan L."/>
            <person name="Rodriguez J."/>
            <person name="Hooper S."/>
            <person name="Porat I."/>
            <person name="Ulrich L.E."/>
            <person name="Elkins J.G."/>
            <person name="Mavromatis K."/>
            <person name="Sun H."/>
            <person name="Land M."/>
            <person name="Lapidus A."/>
            <person name="Lucas S."/>
            <person name="Barry K."/>
            <person name="Huber H."/>
            <person name="Zhulin I.B."/>
            <person name="Whitman W.B."/>
            <person name="Mukhopadhyay B."/>
            <person name="Woese C."/>
            <person name="Bristow J."/>
            <person name="Kyrpides N."/>
        </authorList>
    </citation>
    <scope>NUCLEOTIDE SEQUENCE [LARGE SCALE GENOMIC DNA]</scope>
    <source>
        <strain evidence="3">ATCC 43588 / DSM 3639 / JCM 9404 / F1</strain>
    </source>
</reference>
<evidence type="ECO:0000313" key="3">
    <source>
        <dbReference type="Proteomes" id="UP000000254"/>
    </source>
</evidence>
<protein>
    <submittedName>
        <fullName evidence="2">Uncharacterized protein</fullName>
    </submittedName>
</protein>
<evidence type="ECO:0000256" key="1">
    <source>
        <dbReference type="SAM" id="Phobius"/>
    </source>
</evidence>
<dbReference type="GeneID" id="4907925"/>
<reference evidence="2 3" key="2">
    <citation type="journal article" date="2009" name="Stand. Genomic Sci.">
        <title>Complete genome sequence of Staphylothermus marinus Stetter and Fiala 1986 type strain F1.</title>
        <authorList>
            <person name="Anderson I.J."/>
            <person name="Sun H."/>
            <person name="Lapidus A."/>
            <person name="Copeland A."/>
            <person name="Glavina Del Rio T."/>
            <person name="Tice H."/>
            <person name="Dalin E."/>
            <person name="Lucas S."/>
            <person name="Barry K."/>
            <person name="Land M."/>
            <person name="Richardson P."/>
            <person name="Huber H."/>
            <person name="Kyrpides N.C."/>
        </authorList>
    </citation>
    <scope>NUCLEOTIDE SEQUENCE [LARGE SCALE GENOMIC DNA]</scope>
    <source>
        <strain evidence="3">ATCC 43588 / DSM 3639 / JCM 9404 / F1</strain>
    </source>
</reference>
<gene>
    <name evidence="2" type="ordered locus">Smar_0898</name>
</gene>
<keyword evidence="1" id="KW-1133">Transmembrane helix</keyword>
<dbReference type="Proteomes" id="UP000000254">
    <property type="component" value="Chromosome"/>
</dbReference>